<sequence>MQSGPVRETVDLTGYPDLVVVLLGFRIGSLRTLPALIAIGRGLRMIRHDRPDGLLGDEQFLFGWNHLGIRQYWRDPAALEQFTRSAIHAGWWRDFLHDTKGAGFWHEAYHARGGMEAIYVDMPGRPGLAGFAPLRAPVGPFMSARDRVRADAAARR</sequence>
<dbReference type="Pfam" id="PF13826">
    <property type="entry name" value="Monooxy_af470-like"/>
    <property type="match status" value="1"/>
</dbReference>
<keyword evidence="2" id="KW-1185">Reference proteome</keyword>
<protein>
    <recommendedName>
        <fullName evidence="3">DUF4188 domain-containing protein</fullName>
    </recommendedName>
</protein>
<name>A0ABP7CYV6_9SPHN</name>
<reference evidence="2" key="1">
    <citation type="journal article" date="2019" name="Int. J. Syst. Evol. Microbiol.">
        <title>The Global Catalogue of Microorganisms (GCM) 10K type strain sequencing project: providing services to taxonomists for standard genome sequencing and annotation.</title>
        <authorList>
            <consortium name="The Broad Institute Genomics Platform"/>
            <consortium name="The Broad Institute Genome Sequencing Center for Infectious Disease"/>
            <person name="Wu L."/>
            <person name="Ma J."/>
        </authorList>
    </citation>
    <scope>NUCLEOTIDE SEQUENCE [LARGE SCALE GENOMIC DNA]</scope>
    <source>
        <strain evidence="2">JCM 17498</strain>
    </source>
</reference>
<proteinExistence type="predicted"/>
<dbReference type="RefSeq" id="WP_344691697.1">
    <property type="nucleotide sequence ID" value="NZ_BAABBF010000001.1"/>
</dbReference>
<accession>A0ABP7CYV6</accession>
<dbReference type="Proteomes" id="UP001500523">
    <property type="component" value="Unassembled WGS sequence"/>
</dbReference>
<evidence type="ECO:0008006" key="3">
    <source>
        <dbReference type="Google" id="ProtNLM"/>
    </source>
</evidence>
<organism evidence="1 2">
    <name type="scientific">Sphingomonas cynarae</name>
    <dbReference type="NCBI Taxonomy" id="930197"/>
    <lineage>
        <taxon>Bacteria</taxon>
        <taxon>Pseudomonadati</taxon>
        <taxon>Pseudomonadota</taxon>
        <taxon>Alphaproteobacteria</taxon>
        <taxon>Sphingomonadales</taxon>
        <taxon>Sphingomonadaceae</taxon>
        <taxon>Sphingomonas</taxon>
    </lineage>
</organism>
<comment type="caution">
    <text evidence="1">The sequence shown here is derived from an EMBL/GenBank/DDBJ whole genome shotgun (WGS) entry which is preliminary data.</text>
</comment>
<evidence type="ECO:0000313" key="2">
    <source>
        <dbReference type="Proteomes" id="UP001500523"/>
    </source>
</evidence>
<dbReference type="EMBL" id="BAABBF010000001">
    <property type="protein sequence ID" value="GAA3696755.1"/>
    <property type="molecule type" value="Genomic_DNA"/>
</dbReference>
<evidence type="ECO:0000313" key="1">
    <source>
        <dbReference type="EMBL" id="GAA3696755.1"/>
    </source>
</evidence>
<dbReference type="InterPro" id="IPR025444">
    <property type="entry name" value="Monooxy_af470"/>
</dbReference>
<gene>
    <name evidence="1" type="ORF">GCM10022268_04090</name>
</gene>